<feature type="transmembrane region" description="Helical" evidence="1">
    <location>
        <begin position="129"/>
        <end position="148"/>
    </location>
</feature>
<dbReference type="EMBL" id="VLJN01000034">
    <property type="protein sequence ID" value="TWG81834.1"/>
    <property type="molecule type" value="Genomic_DNA"/>
</dbReference>
<protein>
    <submittedName>
        <fullName evidence="2">Putative membrane protein</fullName>
    </submittedName>
</protein>
<dbReference type="Proteomes" id="UP000318141">
    <property type="component" value="Unassembled WGS sequence"/>
</dbReference>
<dbReference type="OrthoDB" id="8537043at2"/>
<feature type="transmembrane region" description="Helical" evidence="1">
    <location>
        <begin position="78"/>
        <end position="98"/>
    </location>
</feature>
<keyword evidence="1" id="KW-0812">Transmembrane</keyword>
<organism evidence="2 3">
    <name type="scientific">Cupriavidus gilardii J11</name>
    <dbReference type="NCBI Taxonomy" id="936133"/>
    <lineage>
        <taxon>Bacteria</taxon>
        <taxon>Pseudomonadati</taxon>
        <taxon>Pseudomonadota</taxon>
        <taxon>Betaproteobacteria</taxon>
        <taxon>Burkholderiales</taxon>
        <taxon>Burkholderiaceae</taxon>
        <taxon>Cupriavidus</taxon>
    </lineage>
</organism>
<reference evidence="2 3" key="1">
    <citation type="submission" date="2019-07" db="EMBL/GenBank/DDBJ databases">
        <title>Genome sequencing of lignin-degrading bacterial isolates.</title>
        <authorList>
            <person name="Gladden J."/>
        </authorList>
    </citation>
    <scope>NUCLEOTIDE SEQUENCE [LARGE SCALE GENOMIC DNA]</scope>
    <source>
        <strain evidence="2 3">J11</strain>
    </source>
</reference>
<evidence type="ECO:0000256" key="1">
    <source>
        <dbReference type="SAM" id="Phobius"/>
    </source>
</evidence>
<keyword evidence="1" id="KW-0472">Membrane</keyword>
<keyword evidence="3" id="KW-1185">Reference proteome</keyword>
<sequence>MRWGRALRRLLATVLTLSYPLVVYIGLQHWSPRVLALVLAALTLLRFGPRRFGGWRIAAPVAAALAAFAAWSDHALPLKLYPALVNLMMLAVFGWSLLHPPTVVERLARLRDPDLPPHAVRYTRRVTQVWCAFFVINGGIAAYTAWFASDRIWALYNGGIAYALIGLLFGAEWLVRQRVIARGRSEHD</sequence>
<evidence type="ECO:0000313" key="3">
    <source>
        <dbReference type="Proteomes" id="UP000318141"/>
    </source>
</evidence>
<proteinExistence type="predicted"/>
<gene>
    <name evidence="2" type="ORF">L602_000400001530</name>
</gene>
<accession>A0A562B9K5</accession>
<comment type="caution">
    <text evidence="2">The sequence shown here is derived from an EMBL/GenBank/DDBJ whole genome shotgun (WGS) entry which is preliminary data.</text>
</comment>
<name>A0A562B9K5_9BURK</name>
<feature type="transmembrane region" description="Helical" evidence="1">
    <location>
        <begin position="30"/>
        <end position="47"/>
    </location>
</feature>
<feature type="transmembrane region" description="Helical" evidence="1">
    <location>
        <begin position="154"/>
        <end position="175"/>
    </location>
</feature>
<dbReference type="AlphaFoldDB" id="A0A562B9K5"/>
<evidence type="ECO:0000313" key="2">
    <source>
        <dbReference type="EMBL" id="TWG81834.1"/>
    </source>
</evidence>
<keyword evidence="1" id="KW-1133">Transmembrane helix</keyword>
<feature type="transmembrane region" description="Helical" evidence="1">
    <location>
        <begin position="54"/>
        <end position="72"/>
    </location>
</feature>